<feature type="compositionally biased region" description="Low complexity" evidence="3">
    <location>
        <begin position="92"/>
        <end position="103"/>
    </location>
</feature>
<accession>A0A5C5G320</accession>
<evidence type="ECO:0000259" key="4">
    <source>
        <dbReference type="Pfam" id="PF24245"/>
    </source>
</evidence>
<evidence type="ECO:0000256" key="1">
    <source>
        <dbReference type="ARBA" id="ARBA00004123"/>
    </source>
</evidence>
<gene>
    <name evidence="5" type="ORF">DMC30DRAFT_373756</name>
</gene>
<comment type="subcellular location">
    <subcellularLocation>
        <location evidence="1">Nucleus</location>
    </subcellularLocation>
</comment>
<feature type="region of interest" description="Disordered" evidence="3">
    <location>
        <begin position="92"/>
        <end position="116"/>
    </location>
</feature>
<dbReference type="EMBL" id="SOZI01000020">
    <property type="protein sequence ID" value="TNY22812.1"/>
    <property type="molecule type" value="Genomic_DNA"/>
</dbReference>
<evidence type="ECO:0000256" key="2">
    <source>
        <dbReference type="ARBA" id="ARBA00023242"/>
    </source>
</evidence>
<evidence type="ECO:0000256" key="3">
    <source>
        <dbReference type="SAM" id="MobiDB-lite"/>
    </source>
</evidence>
<keyword evidence="2" id="KW-0539">Nucleus</keyword>
<evidence type="ECO:0000313" key="5">
    <source>
        <dbReference type="EMBL" id="TNY22812.1"/>
    </source>
</evidence>
<dbReference type="STRING" id="5288.A0A5C5G320"/>
<organism evidence="5 6">
    <name type="scientific">Rhodotorula diobovata</name>
    <dbReference type="NCBI Taxonomy" id="5288"/>
    <lineage>
        <taxon>Eukaryota</taxon>
        <taxon>Fungi</taxon>
        <taxon>Dikarya</taxon>
        <taxon>Basidiomycota</taxon>
        <taxon>Pucciniomycotina</taxon>
        <taxon>Microbotryomycetes</taxon>
        <taxon>Sporidiobolales</taxon>
        <taxon>Sporidiobolaceae</taxon>
        <taxon>Rhodotorula</taxon>
    </lineage>
</organism>
<dbReference type="AlphaFoldDB" id="A0A5C5G320"/>
<feature type="compositionally biased region" description="Pro residues" evidence="3">
    <location>
        <begin position="104"/>
        <end position="115"/>
    </location>
</feature>
<protein>
    <recommendedName>
        <fullName evidence="4">INO80 complex subunit F domain-containing protein</fullName>
    </recommendedName>
</protein>
<sequence>MPSAPKQKSYTGIVATQSDDVKYRQKYKELKTKVLEIEEDNTKLSVKIVKSKKAIQRLRIERAILYDRLQSTVAPTNPYALSSAAHLASLASSTSAASTSSNPNAPPSILAPPSYPLADPAAPELFLRQLDAQKLAALDQPVAAASHVEYGERPVDGIAGEGDAAKEHRALMAAGGPVNGQANGGGGNAVQAAMQAAADAAAAAAGSSGDGAASSAVVPQAVDLAQAQAQQMQVDEA</sequence>
<dbReference type="OrthoDB" id="10070927at2759"/>
<dbReference type="Pfam" id="PF24245">
    <property type="entry name" value="INO80F"/>
    <property type="match status" value="1"/>
</dbReference>
<evidence type="ECO:0000313" key="6">
    <source>
        <dbReference type="Proteomes" id="UP000311382"/>
    </source>
</evidence>
<comment type="caution">
    <text evidence="5">The sequence shown here is derived from an EMBL/GenBank/DDBJ whole genome shotgun (WGS) entry which is preliminary data.</text>
</comment>
<name>A0A5C5G320_9BASI</name>
<proteinExistence type="predicted"/>
<reference evidence="5 6" key="1">
    <citation type="submission" date="2019-03" db="EMBL/GenBank/DDBJ databases">
        <title>Rhodosporidium diobovatum UCD-FST 08-225 genome sequencing, assembly, and annotation.</title>
        <authorList>
            <person name="Fakankun I.U."/>
            <person name="Fristensky B."/>
            <person name="Levin D.B."/>
        </authorList>
    </citation>
    <scope>NUCLEOTIDE SEQUENCE [LARGE SCALE GENOMIC DNA]</scope>
    <source>
        <strain evidence="5 6">UCD-FST 08-225</strain>
    </source>
</reference>
<keyword evidence="6" id="KW-1185">Reference proteome</keyword>
<feature type="domain" description="INO80 complex subunit F" evidence="4">
    <location>
        <begin position="23"/>
        <end position="69"/>
    </location>
</feature>
<dbReference type="Proteomes" id="UP000311382">
    <property type="component" value="Unassembled WGS sequence"/>
</dbReference>
<dbReference type="GO" id="GO:0005634">
    <property type="term" value="C:nucleus"/>
    <property type="evidence" value="ECO:0007669"/>
    <property type="project" value="UniProtKB-SubCell"/>
</dbReference>
<dbReference type="InterPro" id="IPR056513">
    <property type="entry name" value="INO80F"/>
</dbReference>